<dbReference type="STRING" id="1121449.SAMN02745704_01594"/>
<name>A0A1T4X0G1_9BACT</name>
<protein>
    <submittedName>
        <fullName evidence="2">Cysteine-rich small domain-containing protein</fullName>
    </submittedName>
</protein>
<dbReference type="EMBL" id="FUYC01000006">
    <property type="protein sequence ID" value="SKA83090.1"/>
    <property type="molecule type" value="Genomic_DNA"/>
</dbReference>
<evidence type="ECO:0000313" key="2">
    <source>
        <dbReference type="EMBL" id="SKA83090.1"/>
    </source>
</evidence>
<feature type="domain" description="Cysteine-rich small" evidence="1">
    <location>
        <begin position="8"/>
        <end position="82"/>
    </location>
</feature>
<keyword evidence="3" id="KW-1185">Reference proteome</keyword>
<evidence type="ECO:0000313" key="3">
    <source>
        <dbReference type="Proteomes" id="UP000190027"/>
    </source>
</evidence>
<dbReference type="AlphaFoldDB" id="A0A1T4X0G1"/>
<dbReference type="InterPro" id="IPR007212">
    <property type="entry name" value="Zf-like"/>
</dbReference>
<proteinExistence type="predicted"/>
<sequence length="101" mass="12019">MSGPKASYRFFRNTECKYFPCHKTSFPERFNCLFCFCPLYFMDDCGGRFTRLESGHKDCSHCMLPHTPEGYDYVLKKLRTCFQRPCRLRFDDQEETGKKQG</sequence>
<dbReference type="Proteomes" id="UP000190027">
    <property type="component" value="Unassembled WGS sequence"/>
</dbReference>
<reference evidence="2 3" key="1">
    <citation type="submission" date="2017-02" db="EMBL/GenBank/DDBJ databases">
        <authorList>
            <person name="Peterson S.W."/>
        </authorList>
    </citation>
    <scope>NUCLEOTIDE SEQUENCE [LARGE SCALE GENOMIC DNA]</scope>
    <source>
        <strain evidence="2 3">DSM 16080</strain>
    </source>
</reference>
<dbReference type="RefSeq" id="WP_078717166.1">
    <property type="nucleotide sequence ID" value="NZ_FUYC01000006.1"/>
</dbReference>
<accession>A0A1T4X0G1</accession>
<gene>
    <name evidence="2" type="ORF">SAMN02745704_01594</name>
</gene>
<dbReference type="Pfam" id="PF04071">
    <property type="entry name" value="zf-like"/>
    <property type="match status" value="1"/>
</dbReference>
<evidence type="ECO:0000259" key="1">
    <source>
        <dbReference type="Pfam" id="PF04071"/>
    </source>
</evidence>
<organism evidence="2 3">
    <name type="scientific">Paucidesulfovibrio gracilis DSM 16080</name>
    <dbReference type="NCBI Taxonomy" id="1121449"/>
    <lineage>
        <taxon>Bacteria</taxon>
        <taxon>Pseudomonadati</taxon>
        <taxon>Thermodesulfobacteriota</taxon>
        <taxon>Desulfovibrionia</taxon>
        <taxon>Desulfovibrionales</taxon>
        <taxon>Desulfovibrionaceae</taxon>
        <taxon>Paucidesulfovibrio</taxon>
    </lineage>
</organism>